<keyword evidence="3 6" id="KW-0371">Homeobox</keyword>
<evidence type="ECO:0000259" key="5">
    <source>
        <dbReference type="Pfam" id="PF05920"/>
    </source>
</evidence>
<dbReference type="STRING" id="2282107.A0A286USW0"/>
<dbReference type="Pfam" id="PF05920">
    <property type="entry name" value="Homeobox_KN"/>
    <property type="match status" value="1"/>
</dbReference>
<dbReference type="AlphaFoldDB" id="A0A286USW0"/>
<evidence type="ECO:0000256" key="1">
    <source>
        <dbReference type="ARBA" id="ARBA00005800"/>
    </source>
</evidence>
<sequence>MEPAKGLLPSLDFFEMEILQAVSGGTITAKDFALRLSSIQALLVNGPVLDEHTLSHIYYMNSNISKLCEALIKVEEETLRMTQSLDLSLADTFQSLSIKDRIFQKEWLLQNLHNPYPARELRRRFSKLSGDEEKSIESWFASARSRIGWTNIVKQYFKGSRHIAIDFASRVLLSLEDQKSPKITTSHKRISREIEEAFLSMRSKAFKLFCCSDNKLEAVNVSGLTDYEKYPIVDNPTRKTYLERNFKEIEIAAIRHPFEVLKPSLPDIFNTSSTLCSSLTTPIENETFKYAGSKRKGAIEGGEVPSKRMKRCSDINQAVTISRTLTAGKPAGKIKYRNAPQKINQITTNSRSGINEFTRSCFVDLTNSSRKRPRSFSFEKQELSLGSNHPFTEPAYKRQRRLVHFTTYLDDEFLNIPSRFSTPTSIPFVSNIDPLSLLFSLSQSEKSSTQVNISPPIAQDILTYFHYCPSEPLLNFEKFQNEQEPVLSNIGSVHKKEGNNILTTVAAGNSDDKITTKIFDVSDLNSTSCYLAGYGNQLNSPNYYIEMNSEIDHFGFKNINSGPAFITEPNTAEQDLAQKFLPSYVSHIPPFTDILPSLPLTFETLALLDGEDTSVSKPKHSIYTHLGSDFLFLDP</sequence>
<dbReference type="GO" id="GO:0006355">
    <property type="term" value="P:regulation of DNA-templated transcription"/>
    <property type="evidence" value="ECO:0007669"/>
    <property type="project" value="InterPro"/>
</dbReference>
<dbReference type="SUPFAM" id="SSF46689">
    <property type="entry name" value="Homeodomain-like"/>
    <property type="match status" value="1"/>
</dbReference>
<evidence type="ECO:0000313" key="7">
    <source>
        <dbReference type="Proteomes" id="UP000217199"/>
    </source>
</evidence>
<keyword evidence="4" id="KW-0539">Nucleus</keyword>
<dbReference type="InterPro" id="IPR008422">
    <property type="entry name" value="KN_HD"/>
</dbReference>
<reference evidence="6 7" key="1">
    <citation type="journal article" date="2017" name="Mol. Ecol.">
        <title>Comparative and population genomic landscape of Phellinus noxius: A hypervariable fungus causing root rot in trees.</title>
        <authorList>
            <person name="Chung C.L."/>
            <person name="Lee T.J."/>
            <person name="Akiba M."/>
            <person name="Lee H.H."/>
            <person name="Kuo T.H."/>
            <person name="Liu D."/>
            <person name="Ke H.M."/>
            <person name="Yokoi T."/>
            <person name="Roa M.B."/>
            <person name="Lu M.J."/>
            <person name="Chang Y.Y."/>
            <person name="Ann P.J."/>
            <person name="Tsai J.N."/>
            <person name="Chen C.Y."/>
            <person name="Tzean S.S."/>
            <person name="Ota Y."/>
            <person name="Hattori T."/>
            <person name="Sahashi N."/>
            <person name="Liou R.F."/>
            <person name="Kikuchi T."/>
            <person name="Tsai I.J."/>
        </authorList>
    </citation>
    <scope>NUCLEOTIDE SEQUENCE [LARGE SCALE GENOMIC DNA]</scope>
    <source>
        <strain evidence="6 7">FFPRI411160</strain>
    </source>
</reference>
<comment type="similarity">
    <text evidence="1">Belongs to the TALE/M-ATYP homeobox family.</text>
</comment>
<name>A0A286USW0_9AGAM</name>
<organism evidence="6 7">
    <name type="scientific">Pyrrhoderma noxium</name>
    <dbReference type="NCBI Taxonomy" id="2282107"/>
    <lineage>
        <taxon>Eukaryota</taxon>
        <taxon>Fungi</taxon>
        <taxon>Dikarya</taxon>
        <taxon>Basidiomycota</taxon>
        <taxon>Agaricomycotina</taxon>
        <taxon>Agaricomycetes</taxon>
        <taxon>Hymenochaetales</taxon>
        <taxon>Hymenochaetaceae</taxon>
        <taxon>Pyrrhoderma</taxon>
    </lineage>
</organism>
<evidence type="ECO:0000256" key="3">
    <source>
        <dbReference type="ARBA" id="ARBA00023155"/>
    </source>
</evidence>
<dbReference type="GO" id="GO:0003677">
    <property type="term" value="F:DNA binding"/>
    <property type="evidence" value="ECO:0007669"/>
    <property type="project" value="UniProtKB-KW"/>
</dbReference>
<dbReference type="OrthoDB" id="250329at2759"/>
<dbReference type="Gene3D" id="1.10.10.60">
    <property type="entry name" value="Homeodomain-like"/>
    <property type="match status" value="1"/>
</dbReference>
<protein>
    <submittedName>
        <fullName evidence="6">HD1 homeodomain mating-type protein</fullName>
    </submittedName>
</protein>
<feature type="domain" description="KN homeodomain" evidence="5">
    <location>
        <begin position="107"/>
        <end position="146"/>
    </location>
</feature>
<keyword evidence="7" id="KW-1185">Reference proteome</keyword>
<comment type="caution">
    <text evidence="6">The sequence shown here is derived from an EMBL/GenBank/DDBJ whole genome shotgun (WGS) entry which is preliminary data.</text>
</comment>
<dbReference type="EMBL" id="NBII01000002">
    <property type="protein sequence ID" value="PAV22545.1"/>
    <property type="molecule type" value="Genomic_DNA"/>
</dbReference>
<evidence type="ECO:0000313" key="6">
    <source>
        <dbReference type="EMBL" id="PAV22545.1"/>
    </source>
</evidence>
<proteinExistence type="inferred from homology"/>
<evidence type="ECO:0000256" key="4">
    <source>
        <dbReference type="ARBA" id="ARBA00023242"/>
    </source>
</evidence>
<dbReference type="InterPro" id="IPR009057">
    <property type="entry name" value="Homeodomain-like_sf"/>
</dbReference>
<keyword evidence="2 6" id="KW-0238">DNA-binding</keyword>
<dbReference type="Proteomes" id="UP000217199">
    <property type="component" value="Unassembled WGS sequence"/>
</dbReference>
<accession>A0A286USW0</accession>
<dbReference type="InParanoid" id="A0A286USW0"/>
<evidence type="ECO:0000256" key="2">
    <source>
        <dbReference type="ARBA" id="ARBA00023125"/>
    </source>
</evidence>
<gene>
    <name evidence="6" type="ORF">PNOK_0250200</name>
</gene>